<dbReference type="Gene3D" id="2.40.340.10">
    <property type="entry name" value="MoeA, C-terminal, domain IV"/>
    <property type="match status" value="1"/>
</dbReference>
<evidence type="ECO:0000313" key="9">
    <source>
        <dbReference type="EMBL" id="MBP1466644.1"/>
    </source>
</evidence>
<dbReference type="InterPro" id="IPR005110">
    <property type="entry name" value="MoeA_linker/N"/>
</dbReference>
<dbReference type="InterPro" id="IPR008284">
    <property type="entry name" value="MoCF_biosynth_CS"/>
</dbReference>
<dbReference type="Gene3D" id="3.40.980.10">
    <property type="entry name" value="MoaB/Mog-like domain"/>
    <property type="match status" value="1"/>
</dbReference>
<dbReference type="PANTHER" id="PTHR10192">
    <property type="entry name" value="MOLYBDOPTERIN BIOSYNTHESIS PROTEIN"/>
    <property type="match status" value="1"/>
</dbReference>
<evidence type="ECO:0000256" key="3">
    <source>
        <dbReference type="ARBA" id="ARBA00010763"/>
    </source>
</evidence>
<protein>
    <recommendedName>
        <fullName evidence="7">Molybdopterin molybdenumtransferase</fullName>
        <ecNumber evidence="7">2.10.1.1</ecNumber>
    </recommendedName>
</protein>
<comment type="pathway">
    <text evidence="2 7">Cofactor biosynthesis; molybdopterin biosynthesis.</text>
</comment>
<dbReference type="InterPro" id="IPR005111">
    <property type="entry name" value="MoeA_C_domain_IV"/>
</dbReference>
<dbReference type="Gene3D" id="3.90.105.10">
    <property type="entry name" value="Molybdopterin biosynthesis moea protein, domain 2"/>
    <property type="match status" value="1"/>
</dbReference>
<comment type="similarity">
    <text evidence="3 7">Belongs to the MoeA family.</text>
</comment>
<organism evidence="9 10">
    <name type="scientific">Candidatus Chloroploca mongolica</name>
    <dbReference type="NCBI Taxonomy" id="2528176"/>
    <lineage>
        <taxon>Bacteria</taxon>
        <taxon>Bacillati</taxon>
        <taxon>Chloroflexota</taxon>
        <taxon>Chloroflexia</taxon>
        <taxon>Chloroflexales</taxon>
        <taxon>Chloroflexineae</taxon>
        <taxon>Oscillochloridaceae</taxon>
        <taxon>Candidatus Chloroploca</taxon>
    </lineage>
</organism>
<dbReference type="InterPro" id="IPR038987">
    <property type="entry name" value="MoeA-like"/>
</dbReference>
<dbReference type="NCBIfam" id="TIGR00177">
    <property type="entry name" value="molyb_syn"/>
    <property type="match status" value="1"/>
</dbReference>
<dbReference type="InterPro" id="IPR001453">
    <property type="entry name" value="MoaB/Mog_dom"/>
</dbReference>
<keyword evidence="7" id="KW-0808">Transferase</keyword>
<dbReference type="SUPFAM" id="SSF63867">
    <property type="entry name" value="MoeA C-terminal domain-like"/>
    <property type="match status" value="1"/>
</dbReference>
<dbReference type="Gene3D" id="2.170.190.11">
    <property type="entry name" value="Molybdopterin biosynthesis moea protein, domain 3"/>
    <property type="match status" value="1"/>
</dbReference>
<evidence type="ECO:0000256" key="5">
    <source>
        <dbReference type="ARBA" id="ARBA00023150"/>
    </source>
</evidence>
<dbReference type="PROSITE" id="PS01079">
    <property type="entry name" value="MOCF_BIOSYNTHESIS_2"/>
    <property type="match status" value="1"/>
</dbReference>
<dbReference type="InterPro" id="IPR036688">
    <property type="entry name" value="MoeA_C_domain_IV_sf"/>
</dbReference>
<dbReference type="Proteomes" id="UP001193081">
    <property type="component" value="Unassembled WGS sequence"/>
</dbReference>
<dbReference type="SMART" id="SM00852">
    <property type="entry name" value="MoCF_biosynth"/>
    <property type="match status" value="1"/>
</dbReference>
<name>A0ABS4DB39_9CHLR</name>
<evidence type="ECO:0000313" key="10">
    <source>
        <dbReference type="Proteomes" id="UP001193081"/>
    </source>
</evidence>
<dbReference type="Pfam" id="PF03454">
    <property type="entry name" value="MoeA_C"/>
    <property type="match status" value="1"/>
</dbReference>
<keyword evidence="4 7" id="KW-0500">Molybdenum</keyword>
<dbReference type="InterPro" id="IPR036135">
    <property type="entry name" value="MoeA_linker/N_sf"/>
</dbReference>
<reference evidence="9 10" key="1">
    <citation type="submission" date="2021-03" db="EMBL/GenBank/DDBJ databases">
        <authorList>
            <person name="Grouzdev D.S."/>
        </authorList>
    </citation>
    <scope>NUCLEOTIDE SEQUENCE [LARGE SCALE GENOMIC DNA]</scope>
    <source>
        <strain evidence="9 10">M50-1</strain>
    </source>
</reference>
<evidence type="ECO:0000256" key="7">
    <source>
        <dbReference type="RuleBase" id="RU365090"/>
    </source>
</evidence>
<dbReference type="NCBIfam" id="NF045515">
    <property type="entry name" value="Glp_gephyrin"/>
    <property type="match status" value="1"/>
</dbReference>
<keyword evidence="10" id="KW-1185">Reference proteome</keyword>
<evidence type="ECO:0000256" key="4">
    <source>
        <dbReference type="ARBA" id="ARBA00022505"/>
    </source>
</evidence>
<evidence type="ECO:0000256" key="1">
    <source>
        <dbReference type="ARBA" id="ARBA00002901"/>
    </source>
</evidence>
<dbReference type="EC" id="2.10.1.1" evidence="7"/>
<keyword evidence="7" id="KW-0460">Magnesium</keyword>
<comment type="caution">
    <text evidence="9">The sequence shown here is derived from an EMBL/GenBank/DDBJ whole genome shotgun (WGS) entry which is preliminary data.</text>
</comment>
<accession>A0ABS4DB39</accession>
<keyword evidence="7" id="KW-0479">Metal-binding</keyword>
<comment type="cofactor">
    <cofactor evidence="7">
        <name>Mg(2+)</name>
        <dbReference type="ChEBI" id="CHEBI:18420"/>
    </cofactor>
</comment>
<evidence type="ECO:0000256" key="6">
    <source>
        <dbReference type="ARBA" id="ARBA00047317"/>
    </source>
</evidence>
<comment type="catalytic activity">
    <reaction evidence="6">
        <text>adenylyl-molybdopterin + molybdate = Mo-molybdopterin + AMP + H(+)</text>
        <dbReference type="Rhea" id="RHEA:35047"/>
        <dbReference type="ChEBI" id="CHEBI:15378"/>
        <dbReference type="ChEBI" id="CHEBI:36264"/>
        <dbReference type="ChEBI" id="CHEBI:62727"/>
        <dbReference type="ChEBI" id="CHEBI:71302"/>
        <dbReference type="ChEBI" id="CHEBI:456215"/>
        <dbReference type="EC" id="2.10.1.1"/>
    </reaction>
</comment>
<evidence type="ECO:0000259" key="8">
    <source>
        <dbReference type="SMART" id="SM00852"/>
    </source>
</evidence>
<dbReference type="InterPro" id="IPR036425">
    <property type="entry name" value="MoaB/Mog-like_dom_sf"/>
</dbReference>
<dbReference type="PANTHER" id="PTHR10192:SF5">
    <property type="entry name" value="GEPHYRIN"/>
    <property type="match status" value="1"/>
</dbReference>
<dbReference type="Pfam" id="PF03453">
    <property type="entry name" value="MoeA_N"/>
    <property type="match status" value="1"/>
</dbReference>
<comment type="function">
    <text evidence="1 7">Catalyzes the insertion of molybdate into adenylated molybdopterin with the concomitant release of AMP.</text>
</comment>
<dbReference type="Pfam" id="PF00994">
    <property type="entry name" value="MoCF_biosynth"/>
    <property type="match status" value="1"/>
</dbReference>
<proteinExistence type="inferred from homology"/>
<gene>
    <name evidence="9" type="ORF">EYB53_013090</name>
</gene>
<dbReference type="CDD" id="cd00887">
    <property type="entry name" value="MoeA"/>
    <property type="match status" value="1"/>
</dbReference>
<feature type="domain" description="MoaB/Mog" evidence="8">
    <location>
        <begin position="183"/>
        <end position="320"/>
    </location>
</feature>
<sequence>MRNGMPESPYPMVSVDEAQQVIMGRVVPLEAEEVDALTADGRVLAQAIQAPLNIPDVPKAAMDGYALRTDDGLKPRRIVAELTAGTAAGVSLEPGTAVRIMTGAPMPAGADAMLPVELAEEHAGWLTLHHTLQSGQHVHTVGQDAAQGATILARGTVIGTPELGLLATFGLTRVQVYRRPRVAVLATGDEVIEPGLPRPAGAVYDSNRYALMAALREAGCEVLSLGIAPDDHTKQREALLRGLEAADVLVTSGGVSMGSRDLIKPLLAELGTVHFGRIAFKPGKPTTFATVGAKLAFGLPGYPVSSLVSCEVFVRPALRALQGDPHPWRPRVRVRLSTPIRPSHDRPEYQRVTIRQEGVHLVAGTTGGQGSSRLMSLLGANGLLLVPPGEAIYPVGTELEALLTASL</sequence>
<evidence type="ECO:0000256" key="2">
    <source>
        <dbReference type="ARBA" id="ARBA00005046"/>
    </source>
</evidence>
<keyword evidence="5 7" id="KW-0501">Molybdenum cofactor biosynthesis</keyword>
<dbReference type="SUPFAM" id="SSF63882">
    <property type="entry name" value="MoeA N-terminal region -like"/>
    <property type="match status" value="1"/>
</dbReference>
<dbReference type="EMBL" id="SIJK02000022">
    <property type="protein sequence ID" value="MBP1466644.1"/>
    <property type="molecule type" value="Genomic_DNA"/>
</dbReference>
<dbReference type="SUPFAM" id="SSF53218">
    <property type="entry name" value="Molybdenum cofactor biosynthesis proteins"/>
    <property type="match status" value="1"/>
</dbReference>